<dbReference type="AlphaFoldDB" id="A0A177WFA3"/>
<dbReference type="Proteomes" id="UP000077115">
    <property type="component" value="Unassembled WGS sequence"/>
</dbReference>
<protein>
    <submittedName>
        <fullName evidence="1">Uncharacterized protein</fullName>
    </submittedName>
</protein>
<sequence>MPDQINRTRGTYEKDHRRKKVFCRQQQKVDGRSKIIQQNALIEPLDEAIALATEKVVVRKLLTANGEKPVLTERQKAKNAKKIKLVKSVRPGRVGKNCTVSMPVQLSKKKVKQLLQAAKFRLQDQNAKKAAAESVVDNLAMDVEM</sequence>
<evidence type="ECO:0000313" key="1">
    <source>
        <dbReference type="EMBL" id="OAJ38051.1"/>
    </source>
</evidence>
<accession>A0A177WFA3</accession>
<proteinExistence type="predicted"/>
<reference evidence="1 2" key="1">
    <citation type="submission" date="2006-10" db="EMBL/GenBank/DDBJ databases">
        <title>The Genome Sequence of Batrachochytrium dendrobatidis JEL423.</title>
        <authorList>
            <consortium name="The Broad Institute Genome Sequencing Platform"/>
            <person name="Birren B."/>
            <person name="Lander E."/>
            <person name="Galagan J."/>
            <person name="Cuomo C."/>
            <person name="Devon K."/>
            <person name="Jaffe D."/>
            <person name="Butler J."/>
            <person name="Alvarez P."/>
            <person name="Gnerre S."/>
            <person name="Grabherr M."/>
            <person name="Kleber M."/>
            <person name="Mauceli E."/>
            <person name="Brockman W."/>
            <person name="Young S."/>
            <person name="LaButti K."/>
            <person name="Sykes S."/>
            <person name="DeCaprio D."/>
            <person name="Crawford M."/>
            <person name="Koehrsen M."/>
            <person name="Engels R."/>
            <person name="Montgomery P."/>
            <person name="Pearson M."/>
            <person name="Howarth C."/>
            <person name="Larson L."/>
            <person name="White J."/>
            <person name="O'Leary S."/>
            <person name="Kodira C."/>
            <person name="Zeng Q."/>
            <person name="Yandava C."/>
            <person name="Alvarado L."/>
            <person name="Longcore J."/>
            <person name="James T."/>
        </authorList>
    </citation>
    <scope>NUCLEOTIDE SEQUENCE [LARGE SCALE GENOMIC DNA]</scope>
    <source>
        <strain evidence="1 2">JEL423</strain>
    </source>
</reference>
<evidence type="ECO:0000313" key="2">
    <source>
        <dbReference type="Proteomes" id="UP000077115"/>
    </source>
</evidence>
<reference evidence="1 2" key="2">
    <citation type="submission" date="2016-05" db="EMBL/GenBank/DDBJ databases">
        <title>Lineage-specific infection strategies underlie the spectrum of fungal disease in amphibians.</title>
        <authorList>
            <person name="Cuomo C.A."/>
            <person name="Farrer R.A."/>
            <person name="James T."/>
            <person name="Longcore J."/>
            <person name="Birren B."/>
        </authorList>
    </citation>
    <scope>NUCLEOTIDE SEQUENCE [LARGE SCALE GENOMIC DNA]</scope>
    <source>
        <strain evidence="1 2">JEL423</strain>
    </source>
</reference>
<dbReference type="VEuPathDB" id="FungiDB:BDEG_22019"/>
<dbReference type="EMBL" id="DS022301">
    <property type="protein sequence ID" value="OAJ38051.1"/>
    <property type="molecule type" value="Genomic_DNA"/>
</dbReference>
<name>A0A177WFA3_BATDL</name>
<organism evidence="1 2">
    <name type="scientific">Batrachochytrium dendrobatidis (strain JEL423)</name>
    <dbReference type="NCBI Taxonomy" id="403673"/>
    <lineage>
        <taxon>Eukaryota</taxon>
        <taxon>Fungi</taxon>
        <taxon>Fungi incertae sedis</taxon>
        <taxon>Chytridiomycota</taxon>
        <taxon>Chytridiomycota incertae sedis</taxon>
        <taxon>Chytridiomycetes</taxon>
        <taxon>Rhizophydiales</taxon>
        <taxon>Rhizophydiales incertae sedis</taxon>
        <taxon>Batrachochytrium</taxon>
    </lineage>
</organism>
<gene>
    <name evidence="1" type="ORF">BDEG_22019</name>
</gene>